<accession>A0A2P5YGU3</accession>
<dbReference type="EMBL" id="KZ663224">
    <property type="protein sequence ID" value="PPS14798.1"/>
    <property type="molecule type" value="Genomic_DNA"/>
</dbReference>
<proteinExistence type="predicted"/>
<dbReference type="AlphaFoldDB" id="A0A2P5YGU3"/>
<sequence length="84" mass="9870">MYRRLRCSLSNRSMCELRWHEYNTKPEEVKSPLTNLGHNGMGSVRGGWEGKEEREGFEGVMVEEEDKAKENSFRVWVKKCDTVM</sequence>
<dbReference type="Proteomes" id="UP000239757">
    <property type="component" value="Unassembled WGS sequence"/>
</dbReference>
<organism evidence="2 3">
    <name type="scientific">Gossypium barbadense</name>
    <name type="common">Sea Island cotton</name>
    <name type="synonym">Hibiscus barbadensis</name>
    <dbReference type="NCBI Taxonomy" id="3634"/>
    <lineage>
        <taxon>Eukaryota</taxon>
        <taxon>Viridiplantae</taxon>
        <taxon>Streptophyta</taxon>
        <taxon>Embryophyta</taxon>
        <taxon>Tracheophyta</taxon>
        <taxon>Spermatophyta</taxon>
        <taxon>Magnoliopsida</taxon>
        <taxon>eudicotyledons</taxon>
        <taxon>Gunneridae</taxon>
        <taxon>Pentapetalae</taxon>
        <taxon>rosids</taxon>
        <taxon>malvids</taxon>
        <taxon>Malvales</taxon>
        <taxon>Malvaceae</taxon>
        <taxon>Malvoideae</taxon>
        <taxon>Gossypium</taxon>
    </lineage>
</organism>
<evidence type="ECO:0000256" key="1">
    <source>
        <dbReference type="SAM" id="MobiDB-lite"/>
    </source>
</evidence>
<reference evidence="2 3" key="1">
    <citation type="submission" date="2015-01" db="EMBL/GenBank/DDBJ databases">
        <title>Genome of allotetraploid Gossypium barbadense reveals genomic plasticity and fiber elongation in cotton evolution.</title>
        <authorList>
            <person name="Chen X."/>
            <person name="Liu X."/>
            <person name="Zhao B."/>
            <person name="Zheng H."/>
            <person name="Hu Y."/>
            <person name="Lu G."/>
            <person name="Yang C."/>
            <person name="Chen J."/>
            <person name="Shan C."/>
            <person name="Zhang L."/>
            <person name="Zhou Y."/>
            <person name="Wang L."/>
            <person name="Guo W."/>
            <person name="Bai Y."/>
            <person name="Ruan J."/>
            <person name="Shangguan X."/>
            <person name="Mao Y."/>
            <person name="Jiang J."/>
            <person name="Zhu Y."/>
            <person name="Lei J."/>
            <person name="Kang H."/>
            <person name="Chen S."/>
            <person name="He X."/>
            <person name="Wang R."/>
            <person name="Wang Y."/>
            <person name="Chen J."/>
            <person name="Wang L."/>
            <person name="Yu S."/>
            <person name="Wang B."/>
            <person name="Wei J."/>
            <person name="Song S."/>
            <person name="Lu X."/>
            <person name="Gao Z."/>
            <person name="Gu W."/>
            <person name="Deng X."/>
            <person name="Ma D."/>
            <person name="Wang S."/>
            <person name="Liang W."/>
            <person name="Fang L."/>
            <person name="Cai C."/>
            <person name="Zhu X."/>
            <person name="Zhou B."/>
            <person name="Zhang Y."/>
            <person name="Chen Z."/>
            <person name="Xu S."/>
            <person name="Zhu R."/>
            <person name="Wang S."/>
            <person name="Zhang T."/>
            <person name="Zhao G."/>
        </authorList>
    </citation>
    <scope>NUCLEOTIDE SEQUENCE [LARGE SCALE GENOMIC DNA]</scope>
    <source>
        <strain evidence="3">cv. Xinhai21</strain>
        <tissue evidence="2">Leaf</tissue>
    </source>
</reference>
<evidence type="ECO:0000313" key="2">
    <source>
        <dbReference type="EMBL" id="PPS14798.1"/>
    </source>
</evidence>
<feature type="region of interest" description="Disordered" evidence="1">
    <location>
        <begin position="29"/>
        <end position="49"/>
    </location>
</feature>
<evidence type="ECO:0000313" key="3">
    <source>
        <dbReference type="Proteomes" id="UP000239757"/>
    </source>
</evidence>
<name>A0A2P5YGU3_GOSBA</name>
<gene>
    <name evidence="2" type="ORF">GOBAR_AA05785</name>
</gene>
<protein>
    <submittedName>
        <fullName evidence="2">Uncharacterized protein</fullName>
    </submittedName>
</protein>